<dbReference type="STRING" id="1513793.SAMN06296036_11543"/>
<evidence type="ECO:0000313" key="2">
    <source>
        <dbReference type="Proteomes" id="UP000192907"/>
    </source>
</evidence>
<dbReference type="InterPro" id="IPR016181">
    <property type="entry name" value="Acyl_CoA_acyltransferase"/>
</dbReference>
<evidence type="ECO:0008006" key="3">
    <source>
        <dbReference type="Google" id="ProtNLM"/>
    </source>
</evidence>
<proteinExistence type="predicted"/>
<dbReference type="Gene3D" id="3.40.630.30">
    <property type="match status" value="1"/>
</dbReference>
<dbReference type="OrthoDB" id="9801641at2"/>
<organism evidence="1 2">
    <name type="scientific">Pseudobacteriovorax antillogorgiicola</name>
    <dbReference type="NCBI Taxonomy" id="1513793"/>
    <lineage>
        <taxon>Bacteria</taxon>
        <taxon>Pseudomonadati</taxon>
        <taxon>Bdellovibrionota</taxon>
        <taxon>Oligoflexia</taxon>
        <taxon>Oligoflexales</taxon>
        <taxon>Pseudobacteriovoracaceae</taxon>
        <taxon>Pseudobacteriovorax</taxon>
    </lineage>
</organism>
<dbReference type="AlphaFoldDB" id="A0A1Y6C8J3"/>
<dbReference type="CDD" id="cd04301">
    <property type="entry name" value="NAT_SF"/>
    <property type="match status" value="1"/>
</dbReference>
<dbReference type="SUPFAM" id="SSF55729">
    <property type="entry name" value="Acyl-CoA N-acyltransferases (Nat)"/>
    <property type="match status" value="1"/>
</dbReference>
<sequence length="203" mass="23276">MKKFVIKASGPDESEFAPQICREMEESAKARGTGIARRSVDYIREKMSKGDAFVALDSETLQIAGFCYIESWSHGRYIANSGLIIFPEYRRFGLASRLKHFAFTESRRRFPSAKLFGLTTSIAVMSINSDLGYRPVTYENLTDDEEFWAGCRSCVNYATLRAKDRKNCFCTAMLFDPEKKEKKMTLEDHPTIEVRREEEPSKC</sequence>
<name>A0A1Y6C8J3_9BACT</name>
<keyword evidence="2" id="KW-1185">Reference proteome</keyword>
<dbReference type="EMBL" id="FWZT01000015">
    <property type="protein sequence ID" value="SMF49099.1"/>
    <property type="molecule type" value="Genomic_DNA"/>
</dbReference>
<dbReference type="Proteomes" id="UP000192907">
    <property type="component" value="Unassembled WGS sequence"/>
</dbReference>
<evidence type="ECO:0000313" key="1">
    <source>
        <dbReference type="EMBL" id="SMF49099.1"/>
    </source>
</evidence>
<dbReference type="RefSeq" id="WP_132319678.1">
    <property type="nucleotide sequence ID" value="NZ_FWZT01000015.1"/>
</dbReference>
<gene>
    <name evidence="1" type="ORF">SAMN06296036_11543</name>
</gene>
<accession>A0A1Y6C8J3</accession>
<protein>
    <recommendedName>
        <fullName evidence="3">N-acetyltransferase domain-containing protein</fullName>
    </recommendedName>
</protein>
<reference evidence="2" key="1">
    <citation type="submission" date="2017-04" db="EMBL/GenBank/DDBJ databases">
        <authorList>
            <person name="Varghese N."/>
            <person name="Submissions S."/>
        </authorList>
    </citation>
    <scope>NUCLEOTIDE SEQUENCE [LARGE SCALE GENOMIC DNA]</scope>
    <source>
        <strain evidence="2">RKEM611</strain>
    </source>
</reference>